<accession>A0A2K1IVY3</accession>
<gene>
    <name evidence="1" type="ORF">PHYPA_025374</name>
</gene>
<dbReference type="Gramene" id="Pp3c20_20591V3.1">
    <property type="protein sequence ID" value="Pp3c20_20591V3.1"/>
    <property type="gene ID" value="Pp3c20_20591"/>
</dbReference>
<reference evidence="1 3" key="2">
    <citation type="journal article" date="2018" name="Plant J.">
        <title>The Physcomitrella patens chromosome-scale assembly reveals moss genome structure and evolution.</title>
        <authorList>
            <person name="Lang D."/>
            <person name="Ullrich K.K."/>
            <person name="Murat F."/>
            <person name="Fuchs J."/>
            <person name="Jenkins J."/>
            <person name="Haas F.B."/>
            <person name="Piednoel M."/>
            <person name="Gundlach H."/>
            <person name="Van Bel M."/>
            <person name="Meyberg R."/>
            <person name="Vives C."/>
            <person name="Morata J."/>
            <person name="Symeonidi A."/>
            <person name="Hiss M."/>
            <person name="Muchero W."/>
            <person name="Kamisugi Y."/>
            <person name="Saleh O."/>
            <person name="Blanc G."/>
            <person name="Decker E.L."/>
            <person name="van Gessel N."/>
            <person name="Grimwood J."/>
            <person name="Hayes R.D."/>
            <person name="Graham S.W."/>
            <person name="Gunter L.E."/>
            <person name="McDaniel S.F."/>
            <person name="Hoernstein S.N.W."/>
            <person name="Larsson A."/>
            <person name="Li F.W."/>
            <person name="Perroud P.F."/>
            <person name="Phillips J."/>
            <person name="Ranjan P."/>
            <person name="Rokshar D.S."/>
            <person name="Rothfels C.J."/>
            <person name="Schneider L."/>
            <person name="Shu S."/>
            <person name="Stevenson D.W."/>
            <person name="Thummler F."/>
            <person name="Tillich M."/>
            <person name="Villarreal Aguilar J.C."/>
            <person name="Widiez T."/>
            <person name="Wong G.K."/>
            <person name="Wymore A."/>
            <person name="Zhang Y."/>
            <person name="Zimmer A.D."/>
            <person name="Quatrano R.S."/>
            <person name="Mayer K.F.X."/>
            <person name="Goodstein D."/>
            <person name="Casacuberta J.M."/>
            <person name="Vandepoele K."/>
            <person name="Reski R."/>
            <person name="Cuming A.C."/>
            <person name="Tuskan G.A."/>
            <person name="Maumus F."/>
            <person name="Salse J."/>
            <person name="Schmutz J."/>
            <person name="Rensing S.A."/>
        </authorList>
    </citation>
    <scope>NUCLEOTIDE SEQUENCE [LARGE SCALE GENOMIC DNA]</scope>
    <source>
        <strain evidence="2 3">cv. Gransden 2004</strain>
    </source>
</reference>
<dbReference type="EMBL" id="ABEU02000020">
    <property type="protein sequence ID" value="PNR33430.1"/>
    <property type="molecule type" value="Genomic_DNA"/>
</dbReference>
<name>A0A2K1IVY3_PHYPA</name>
<evidence type="ECO:0000313" key="3">
    <source>
        <dbReference type="Proteomes" id="UP000006727"/>
    </source>
</evidence>
<reference evidence="1 3" key="1">
    <citation type="journal article" date="2008" name="Science">
        <title>The Physcomitrella genome reveals evolutionary insights into the conquest of land by plants.</title>
        <authorList>
            <person name="Rensing S."/>
            <person name="Lang D."/>
            <person name="Zimmer A."/>
            <person name="Terry A."/>
            <person name="Salamov A."/>
            <person name="Shapiro H."/>
            <person name="Nishiyama T."/>
            <person name="Perroud P.-F."/>
            <person name="Lindquist E."/>
            <person name="Kamisugi Y."/>
            <person name="Tanahashi T."/>
            <person name="Sakakibara K."/>
            <person name="Fujita T."/>
            <person name="Oishi K."/>
            <person name="Shin-I T."/>
            <person name="Kuroki Y."/>
            <person name="Toyoda A."/>
            <person name="Suzuki Y."/>
            <person name="Hashimoto A."/>
            <person name="Yamaguchi K."/>
            <person name="Sugano A."/>
            <person name="Kohara Y."/>
            <person name="Fujiyama A."/>
            <person name="Anterola A."/>
            <person name="Aoki S."/>
            <person name="Ashton N."/>
            <person name="Barbazuk W.B."/>
            <person name="Barker E."/>
            <person name="Bennetzen J."/>
            <person name="Bezanilla M."/>
            <person name="Blankenship R."/>
            <person name="Cho S.H."/>
            <person name="Dutcher S."/>
            <person name="Estelle M."/>
            <person name="Fawcett J.A."/>
            <person name="Gundlach H."/>
            <person name="Hanada K."/>
            <person name="Heyl A."/>
            <person name="Hicks K.A."/>
            <person name="Hugh J."/>
            <person name="Lohr M."/>
            <person name="Mayer K."/>
            <person name="Melkozernov A."/>
            <person name="Murata T."/>
            <person name="Nelson D."/>
            <person name="Pils B."/>
            <person name="Prigge M."/>
            <person name="Reiss B."/>
            <person name="Renner T."/>
            <person name="Rombauts S."/>
            <person name="Rushton P."/>
            <person name="Sanderfoot A."/>
            <person name="Schween G."/>
            <person name="Shiu S.-H."/>
            <person name="Stueber K."/>
            <person name="Theodoulou F.L."/>
            <person name="Tu H."/>
            <person name="Van de Peer Y."/>
            <person name="Verrier P.J."/>
            <person name="Waters E."/>
            <person name="Wood A."/>
            <person name="Yang L."/>
            <person name="Cove D."/>
            <person name="Cuming A."/>
            <person name="Hasebe M."/>
            <person name="Lucas S."/>
            <person name="Mishler D.B."/>
            <person name="Reski R."/>
            <person name="Grigoriev I."/>
            <person name="Quatrano R.S."/>
            <person name="Boore J.L."/>
        </authorList>
    </citation>
    <scope>NUCLEOTIDE SEQUENCE [LARGE SCALE GENOMIC DNA]</scope>
    <source>
        <strain evidence="2 3">cv. Gransden 2004</strain>
    </source>
</reference>
<protein>
    <submittedName>
        <fullName evidence="1 2">Uncharacterized protein</fullName>
    </submittedName>
</protein>
<dbReference type="Proteomes" id="UP000006727">
    <property type="component" value="Chromosome 20"/>
</dbReference>
<dbReference type="AlphaFoldDB" id="A0A2K1IVY3"/>
<evidence type="ECO:0000313" key="1">
    <source>
        <dbReference type="EMBL" id="PNR33430.1"/>
    </source>
</evidence>
<sequence>MAFLDQILVYFGALVEVLMDQRREFFRSFEVLCTKTLIDYHTTSKNQLEHSKNCVLYHLHIDDFIHLQLVVVRIGLPYFICDKKKGVAAMFLYNQCQYGWHMAYLTPTLLTLKLKD</sequence>
<organism evidence="1">
    <name type="scientific">Physcomitrium patens</name>
    <name type="common">Spreading-leaved earth moss</name>
    <name type="synonym">Physcomitrella patens</name>
    <dbReference type="NCBI Taxonomy" id="3218"/>
    <lineage>
        <taxon>Eukaryota</taxon>
        <taxon>Viridiplantae</taxon>
        <taxon>Streptophyta</taxon>
        <taxon>Embryophyta</taxon>
        <taxon>Bryophyta</taxon>
        <taxon>Bryophytina</taxon>
        <taxon>Bryopsida</taxon>
        <taxon>Funariidae</taxon>
        <taxon>Funariales</taxon>
        <taxon>Funariaceae</taxon>
        <taxon>Physcomitrium</taxon>
    </lineage>
</organism>
<evidence type="ECO:0000313" key="2">
    <source>
        <dbReference type="EnsemblPlants" id="Pp3c20_20591V3.1"/>
    </source>
</evidence>
<keyword evidence="3" id="KW-1185">Reference proteome</keyword>
<proteinExistence type="predicted"/>
<reference evidence="2" key="3">
    <citation type="submission" date="2020-12" db="UniProtKB">
        <authorList>
            <consortium name="EnsemblPlants"/>
        </authorList>
    </citation>
    <scope>IDENTIFICATION</scope>
</reference>
<dbReference type="EnsemblPlants" id="Pp3c20_20591V3.1">
    <property type="protein sequence ID" value="Pp3c20_20591V3.1"/>
    <property type="gene ID" value="Pp3c20_20591"/>
</dbReference>
<dbReference type="InParanoid" id="A0A2K1IVY3"/>